<keyword evidence="2" id="KW-0732">Signal</keyword>
<dbReference type="STRING" id="4572.M7ZH33"/>
<feature type="region of interest" description="Disordered" evidence="1">
    <location>
        <begin position="35"/>
        <end position="87"/>
    </location>
</feature>
<dbReference type="AlphaFoldDB" id="M7ZH33"/>
<name>M7ZH33_TRIUA</name>
<sequence length="152" mass="16324">MDMSACMIAIWRHTLMVEMMVSMMALTRQGLLGPAPSAAAASTTTTGTPAVSSSRLAGSPPAENPAADQGSELEPRPEPLDRDWGSTLSRADLTEVAGILRRLRDEQISLGLGTFNLLLKRACEADDFLLFAKAEVQGKKGQEQQQAMLVNH</sequence>
<gene>
    <name evidence="3" type="ORF">TRIUR3_23408</name>
</gene>
<evidence type="ECO:0000256" key="2">
    <source>
        <dbReference type="SAM" id="SignalP"/>
    </source>
</evidence>
<reference evidence="3" key="1">
    <citation type="journal article" date="2013" name="Nature">
        <title>Draft genome of the wheat A-genome progenitor Triticum urartu.</title>
        <authorList>
            <person name="Ling H.Q."/>
            <person name="Zhao S."/>
            <person name="Liu D."/>
            <person name="Wang J."/>
            <person name="Sun H."/>
            <person name="Zhang C."/>
            <person name="Fan H."/>
            <person name="Li D."/>
            <person name="Dong L."/>
            <person name="Tao Y."/>
            <person name="Gao C."/>
            <person name="Wu H."/>
            <person name="Li Y."/>
            <person name="Cui Y."/>
            <person name="Guo X."/>
            <person name="Zheng S."/>
            <person name="Wang B."/>
            <person name="Yu K."/>
            <person name="Liang Q."/>
            <person name="Yang W."/>
            <person name="Lou X."/>
            <person name="Chen J."/>
            <person name="Feng M."/>
            <person name="Jian J."/>
            <person name="Zhang X."/>
            <person name="Luo G."/>
            <person name="Jiang Y."/>
            <person name="Liu J."/>
            <person name="Wang Z."/>
            <person name="Sha Y."/>
            <person name="Zhang B."/>
            <person name="Wu H."/>
            <person name="Tang D."/>
            <person name="Shen Q."/>
            <person name="Xue P."/>
            <person name="Zou S."/>
            <person name="Wang X."/>
            <person name="Liu X."/>
            <person name="Wang F."/>
            <person name="Yang Y."/>
            <person name="An X."/>
            <person name="Dong Z."/>
            <person name="Zhang K."/>
            <person name="Zhang X."/>
            <person name="Luo M.C."/>
            <person name="Dvorak J."/>
            <person name="Tong Y."/>
            <person name="Wang J."/>
            <person name="Yang H."/>
            <person name="Li Z."/>
            <person name="Wang D."/>
            <person name="Zhang A."/>
            <person name="Wang J."/>
        </authorList>
    </citation>
    <scope>NUCLEOTIDE SEQUENCE</scope>
</reference>
<protein>
    <submittedName>
        <fullName evidence="3">Uncharacterized protein</fullName>
    </submittedName>
</protein>
<evidence type="ECO:0000313" key="3">
    <source>
        <dbReference type="EMBL" id="EMS59397.1"/>
    </source>
</evidence>
<proteinExistence type="predicted"/>
<dbReference type="EMBL" id="KD121323">
    <property type="protein sequence ID" value="EMS59397.1"/>
    <property type="molecule type" value="Genomic_DNA"/>
</dbReference>
<feature type="chain" id="PRO_5009705843" evidence="2">
    <location>
        <begin position="17"/>
        <end position="152"/>
    </location>
</feature>
<feature type="compositionally biased region" description="Low complexity" evidence="1">
    <location>
        <begin position="35"/>
        <end position="54"/>
    </location>
</feature>
<feature type="signal peptide" evidence="2">
    <location>
        <begin position="1"/>
        <end position="16"/>
    </location>
</feature>
<evidence type="ECO:0000256" key="1">
    <source>
        <dbReference type="SAM" id="MobiDB-lite"/>
    </source>
</evidence>
<accession>M7ZH33</accession>
<organism evidence="3">
    <name type="scientific">Triticum urartu</name>
    <name type="common">Red wild einkorn</name>
    <name type="synonym">Crithodium urartu</name>
    <dbReference type="NCBI Taxonomy" id="4572"/>
    <lineage>
        <taxon>Eukaryota</taxon>
        <taxon>Viridiplantae</taxon>
        <taxon>Streptophyta</taxon>
        <taxon>Embryophyta</taxon>
        <taxon>Tracheophyta</taxon>
        <taxon>Spermatophyta</taxon>
        <taxon>Magnoliopsida</taxon>
        <taxon>Liliopsida</taxon>
        <taxon>Poales</taxon>
        <taxon>Poaceae</taxon>
        <taxon>BOP clade</taxon>
        <taxon>Pooideae</taxon>
        <taxon>Triticodae</taxon>
        <taxon>Triticeae</taxon>
        <taxon>Triticinae</taxon>
        <taxon>Triticum</taxon>
    </lineage>
</organism>
<feature type="compositionally biased region" description="Basic and acidic residues" evidence="1">
    <location>
        <begin position="73"/>
        <end position="84"/>
    </location>
</feature>